<gene>
    <name evidence="2" type="ORF">SteCoe_20811</name>
</gene>
<keyword evidence="1" id="KW-0812">Transmembrane</keyword>
<keyword evidence="1" id="KW-1133">Transmembrane helix</keyword>
<keyword evidence="1" id="KW-0472">Membrane</keyword>
<evidence type="ECO:0000313" key="3">
    <source>
        <dbReference type="Proteomes" id="UP000187209"/>
    </source>
</evidence>
<reference evidence="2 3" key="1">
    <citation type="submission" date="2016-11" db="EMBL/GenBank/DDBJ databases">
        <title>The macronuclear genome of Stentor coeruleus: a giant cell with tiny introns.</title>
        <authorList>
            <person name="Slabodnick M."/>
            <person name="Ruby J.G."/>
            <person name="Reiff S.B."/>
            <person name="Swart E.C."/>
            <person name="Gosai S."/>
            <person name="Prabakaran S."/>
            <person name="Witkowska E."/>
            <person name="Larue G.E."/>
            <person name="Fisher S."/>
            <person name="Freeman R.M."/>
            <person name="Gunawardena J."/>
            <person name="Chu W."/>
            <person name="Stover N.A."/>
            <person name="Gregory B.D."/>
            <person name="Nowacki M."/>
            <person name="Derisi J."/>
            <person name="Roy S.W."/>
            <person name="Marshall W.F."/>
            <person name="Sood P."/>
        </authorList>
    </citation>
    <scope>NUCLEOTIDE SEQUENCE [LARGE SCALE GENOMIC DNA]</scope>
    <source>
        <strain evidence="2">WM001</strain>
    </source>
</reference>
<name>A0A1R2BR53_9CILI</name>
<evidence type="ECO:0000256" key="1">
    <source>
        <dbReference type="SAM" id="Phobius"/>
    </source>
</evidence>
<proteinExistence type="predicted"/>
<organism evidence="2 3">
    <name type="scientific">Stentor coeruleus</name>
    <dbReference type="NCBI Taxonomy" id="5963"/>
    <lineage>
        <taxon>Eukaryota</taxon>
        <taxon>Sar</taxon>
        <taxon>Alveolata</taxon>
        <taxon>Ciliophora</taxon>
        <taxon>Postciliodesmatophora</taxon>
        <taxon>Heterotrichea</taxon>
        <taxon>Heterotrichida</taxon>
        <taxon>Stentoridae</taxon>
        <taxon>Stentor</taxon>
    </lineage>
</organism>
<protein>
    <recommendedName>
        <fullName evidence="4">Transmembrane protein 186</fullName>
    </recommendedName>
</protein>
<sequence>MIHILRKARCFSTPGQFFRPNFPLPFDSDGKLMIFTTPSATTFLRVYAPINLGFILVHGYLTLTEYMYPIIPGKYGYLIMTSSLLALGIGIAATVEIFSRRFIKNIYLMNDGKHLLFTFHSAFTFNDSELKIDIGKCTGLDEIYSQNYRLNIPGNKTLYLNLDRNEMMDDKMVGLLHKVLNGFYINTLGEKNINKLFKKP</sequence>
<feature type="transmembrane region" description="Helical" evidence="1">
    <location>
        <begin position="75"/>
        <end position="99"/>
    </location>
</feature>
<dbReference type="Proteomes" id="UP000187209">
    <property type="component" value="Unassembled WGS sequence"/>
</dbReference>
<accession>A0A1R2BR53</accession>
<feature type="transmembrane region" description="Helical" evidence="1">
    <location>
        <begin position="43"/>
        <end position="63"/>
    </location>
</feature>
<dbReference type="OrthoDB" id="10489952at2759"/>
<dbReference type="AlphaFoldDB" id="A0A1R2BR53"/>
<comment type="caution">
    <text evidence="2">The sequence shown here is derived from an EMBL/GenBank/DDBJ whole genome shotgun (WGS) entry which is preliminary data.</text>
</comment>
<keyword evidence="3" id="KW-1185">Reference proteome</keyword>
<evidence type="ECO:0000313" key="2">
    <source>
        <dbReference type="EMBL" id="OMJ79210.1"/>
    </source>
</evidence>
<dbReference type="EMBL" id="MPUH01000482">
    <property type="protein sequence ID" value="OMJ79210.1"/>
    <property type="molecule type" value="Genomic_DNA"/>
</dbReference>
<evidence type="ECO:0008006" key="4">
    <source>
        <dbReference type="Google" id="ProtNLM"/>
    </source>
</evidence>